<gene>
    <name evidence="1" type="ORF">ACAOBT_LOCUS34155</name>
</gene>
<name>A0A9P0MI00_ACAOB</name>
<evidence type="ECO:0000313" key="2">
    <source>
        <dbReference type="Proteomes" id="UP001152888"/>
    </source>
</evidence>
<comment type="caution">
    <text evidence="1">The sequence shown here is derived from an EMBL/GenBank/DDBJ whole genome shotgun (WGS) entry which is preliminary data.</text>
</comment>
<organism evidence="1 2">
    <name type="scientific">Acanthoscelides obtectus</name>
    <name type="common">Bean weevil</name>
    <name type="synonym">Bruchus obtectus</name>
    <dbReference type="NCBI Taxonomy" id="200917"/>
    <lineage>
        <taxon>Eukaryota</taxon>
        <taxon>Metazoa</taxon>
        <taxon>Ecdysozoa</taxon>
        <taxon>Arthropoda</taxon>
        <taxon>Hexapoda</taxon>
        <taxon>Insecta</taxon>
        <taxon>Pterygota</taxon>
        <taxon>Neoptera</taxon>
        <taxon>Endopterygota</taxon>
        <taxon>Coleoptera</taxon>
        <taxon>Polyphaga</taxon>
        <taxon>Cucujiformia</taxon>
        <taxon>Chrysomeloidea</taxon>
        <taxon>Chrysomelidae</taxon>
        <taxon>Bruchinae</taxon>
        <taxon>Bruchini</taxon>
        <taxon>Acanthoscelides</taxon>
    </lineage>
</organism>
<dbReference type="EMBL" id="CAKOFQ010008504">
    <property type="protein sequence ID" value="CAH2014486.1"/>
    <property type="molecule type" value="Genomic_DNA"/>
</dbReference>
<protein>
    <submittedName>
        <fullName evidence="1">Uncharacterized protein</fullName>
    </submittedName>
</protein>
<keyword evidence="2" id="KW-1185">Reference proteome</keyword>
<proteinExistence type="predicted"/>
<dbReference type="Proteomes" id="UP001152888">
    <property type="component" value="Unassembled WGS sequence"/>
</dbReference>
<reference evidence="1" key="1">
    <citation type="submission" date="2022-03" db="EMBL/GenBank/DDBJ databases">
        <authorList>
            <person name="Sayadi A."/>
        </authorList>
    </citation>
    <scope>NUCLEOTIDE SEQUENCE</scope>
</reference>
<sequence length="56" mass="6301">MLSPLRHVTNVISFAGKSTTFRMAEADFSTTRSKEKNFAFSKAYVGRLNKVYCPPV</sequence>
<accession>A0A9P0MI00</accession>
<dbReference type="AlphaFoldDB" id="A0A9P0MI00"/>
<evidence type="ECO:0000313" key="1">
    <source>
        <dbReference type="EMBL" id="CAH2014486.1"/>
    </source>
</evidence>